<keyword evidence="2" id="KW-0560">Oxidoreductase</keyword>
<comment type="similarity">
    <text evidence="1">Belongs to the iron-containing alcohol dehydrogenase family.</text>
</comment>
<sequence>MDNFVYNGLPSRVIFGEGTLGAVRDEAVLLGISKALVLSTPQQIAMAERVSDRLGEQTAGIFSNATMHTPVPVTEEALTVLTARDCNGIVSIGGGSTTGLGKALSLRTGLPHLCIPTTYAGSEMTPILGETDNGRKVTIRDMKVLPAAVVYDVELTLGLPVTMSSVSGMNAIAHAVEALYAQDRNPIISLMAADAIEKLANALPAICDNPSDCSARRDALYGAWLCGVCLGSVGMALHHKLCHTLGGMLNLPHAETHTVILPFALAFNAPAAPDADAAVAKALGTEKGFIGLQQLARRLGSPTSLRELGVPFTTLEAVAEEAMARPYWNPRVLTYDTILDLLRAAWNGSDLTARGL</sequence>
<evidence type="ECO:0000256" key="1">
    <source>
        <dbReference type="ARBA" id="ARBA00007358"/>
    </source>
</evidence>
<dbReference type="KEGG" id="ara:Arad_7158"/>
<accession>B9JM07</accession>
<evidence type="ECO:0000259" key="4">
    <source>
        <dbReference type="Pfam" id="PF00465"/>
    </source>
</evidence>
<evidence type="ECO:0000313" key="7">
    <source>
        <dbReference type="Proteomes" id="UP000001600"/>
    </source>
</evidence>
<reference evidence="6 7" key="1">
    <citation type="journal article" date="2009" name="J. Bacteriol.">
        <title>Genome sequences of three Agrobacterium biovars help elucidate the evolution of multichromosome genomes in bacteria.</title>
        <authorList>
            <person name="Slater S.C."/>
            <person name="Goldman B.S."/>
            <person name="Goodner B."/>
            <person name="Setubal J.C."/>
            <person name="Farrand S.K."/>
            <person name="Nester E.W."/>
            <person name="Burr T.J."/>
            <person name="Banta L."/>
            <person name="Dickerman A.W."/>
            <person name="Paulsen I."/>
            <person name="Otten L."/>
            <person name="Suen G."/>
            <person name="Welch R."/>
            <person name="Almeida N.F."/>
            <person name="Arnold F."/>
            <person name="Burton O.T."/>
            <person name="Du Z."/>
            <person name="Ewing A."/>
            <person name="Godsy E."/>
            <person name="Heisel S."/>
            <person name="Houmiel K.L."/>
            <person name="Jhaveri J."/>
            <person name="Lu J."/>
            <person name="Miller N.M."/>
            <person name="Norton S."/>
            <person name="Chen Q."/>
            <person name="Phoolcharoen W."/>
            <person name="Ohlin V."/>
            <person name="Ondrusek D."/>
            <person name="Pride N."/>
            <person name="Stricklin S.L."/>
            <person name="Sun J."/>
            <person name="Wheeler C."/>
            <person name="Wilson L."/>
            <person name="Zhu H."/>
            <person name="Wood D.W."/>
        </authorList>
    </citation>
    <scope>NUCLEOTIDE SEQUENCE [LARGE SCALE GENOMIC DNA]</scope>
    <source>
        <strain evidence="7">K84 / ATCC BAA-868</strain>
    </source>
</reference>
<evidence type="ECO:0000256" key="3">
    <source>
        <dbReference type="ARBA" id="ARBA00023027"/>
    </source>
</evidence>
<dbReference type="GO" id="GO:0018506">
    <property type="term" value="F:maleylacetate reductase activity"/>
    <property type="evidence" value="ECO:0007669"/>
    <property type="project" value="InterPro"/>
</dbReference>
<dbReference type="InterPro" id="IPR001670">
    <property type="entry name" value="ADH_Fe/GldA"/>
</dbReference>
<gene>
    <name evidence="6" type="ordered locus">Arad_7158</name>
</gene>
<dbReference type="PANTHER" id="PTHR11496:SF102">
    <property type="entry name" value="ALCOHOL DEHYDROGENASE 4"/>
    <property type="match status" value="1"/>
</dbReference>
<evidence type="ECO:0000256" key="2">
    <source>
        <dbReference type="ARBA" id="ARBA00023002"/>
    </source>
</evidence>
<dbReference type="HOGENOM" id="CLU_007207_0_1_5"/>
<evidence type="ECO:0000259" key="5">
    <source>
        <dbReference type="Pfam" id="PF25137"/>
    </source>
</evidence>
<dbReference type="Gene3D" id="3.40.50.1970">
    <property type="match status" value="1"/>
</dbReference>
<proteinExistence type="inferred from homology"/>
<name>B9JM07_RHIR8</name>
<dbReference type="eggNOG" id="COG1454">
    <property type="taxonomic scope" value="Bacteria"/>
</dbReference>
<evidence type="ECO:0000313" key="6">
    <source>
        <dbReference type="EMBL" id="ACM28721.1"/>
    </source>
</evidence>
<dbReference type="CDD" id="cd08177">
    <property type="entry name" value="MAR"/>
    <property type="match status" value="1"/>
</dbReference>
<dbReference type="InterPro" id="IPR034786">
    <property type="entry name" value="MAR"/>
</dbReference>
<dbReference type="Gene3D" id="1.20.1090.10">
    <property type="entry name" value="Dehydroquinate synthase-like - alpha domain"/>
    <property type="match status" value="1"/>
</dbReference>
<protein>
    <submittedName>
        <fullName evidence="6">Iron alcohol dehydrogenase protein</fullName>
    </submittedName>
</protein>
<feature type="domain" description="Alcohol dehydrogenase iron-type/glycerol dehydrogenase GldA" evidence="4">
    <location>
        <begin position="10"/>
        <end position="152"/>
    </location>
</feature>
<dbReference type="RefSeq" id="WP_007688942.1">
    <property type="nucleotide sequence ID" value="NC_011983.1"/>
</dbReference>
<dbReference type="InterPro" id="IPR039697">
    <property type="entry name" value="Alcohol_dehydrogenase_Fe"/>
</dbReference>
<dbReference type="GO" id="GO:0046872">
    <property type="term" value="F:metal ion binding"/>
    <property type="evidence" value="ECO:0007669"/>
    <property type="project" value="InterPro"/>
</dbReference>
<dbReference type="EMBL" id="CP000629">
    <property type="protein sequence ID" value="ACM28721.1"/>
    <property type="molecule type" value="Genomic_DNA"/>
</dbReference>
<dbReference type="PANTHER" id="PTHR11496">
    <property type="entry name" value="ALCOHOL DEHYDROGENASE"/>
    <property type="match status" value="1"/>
</dbReference>
<dbReference type="InterPro" id="IPR056798">
    <property type="entry name" value="ADH_Fe_C"/>
</dbReference>
<dbReference type="SUPFAM" id="SSF56796">
    <property type="entry name" value="Dehydroquinate synthase-like"/>
    <property type="match status" value="1"/>
</dbReference>
<dbReference type="Pfam" id="PF00465">
    <property type="entry name" value="Fe-ADH"/>
    <property type="match status" value="1"/>
</dbReference>
<feature type="domain" description="Fe-containing alcohol dehydrogenase-like C-terminal" evidence="5">
    <location>
        <begin position="167"/>
        <end position="346"/>
    </location>
</feature>
<dbReference type="GO" id="GO:0004022">
    <property type="term" value="F:alcohol dehydrogenase (NAD+) activity"/>
    <property type="evidence" value="ECO:0007669"/>
    <property type="project" value="TreeGrafter"/>
</dbReference>
<dbReference type="Pfam" id="PF25137">
    <property type="entry name" value="ADH_Fe_C"/>
    <property type="match status" value="1"/>
</dbReference>
<dbReference type="AlphaFoldDB" id="B9JM07"/>
<keyword evidence="3" id="KW-0520">NAD</keyword>
<dbReference type="Proteomes" id="UP000001600">
    <property type="component" value="Chromosome 2"/>
</dbReference>
<organism evidence="6 7">
    <name type="scientific">Rhizobium rhizogenes (strain K84 / ATCC BAA-868)</name>
    <name type="common">Agrobacterium radiobacter</name>
    <dbReference type="NCBI Taxonomy" id="311403"/>
    <lineage>
        <taxon>Bacteria</taxon>
        <taxon>Pseudomonadati</taxon>
        <taxon>Pseudomonadota</taxon>
        <taxon>Alphaproteobacteria</taxon>
        <taxon>Hyphomicrobiales</taxon>
        <taxon>Rhizobiaceae</taxon>
        <taxon>Rhizobium/Agrobacterium group</taxon>
        <taxon>Rhizobium</taxon>
    </lineage>
</organism>
<dbReference type="STRING" id="311403.Arad_7158"/>